<dbReference type="Pfam" id="PF13432">
    <property type="entry name" value="TPR_16"/>
    <property type="match status" value="2"/>
</dbReference>
<proteinExistence type="predicted"/>
<gene>
    <name evidence="6" type="ORF">H8K33_02365</name>
</gene>
<keyword evidence="4" id="KW-0732">Signal</keyword>
<dbReference type="EMBL" id="JACOFU010000001">
    <property type="protein sequence ID" value="MBC3830340.1"/>
    <property type="molecule type" value="Genomic_DNA"/>
</dbReference>
<dbReference type="PANTHER" id="PTHR44943">
    <property type="entry name" value="CELLULOSE SYNTHASE OPERON PROTEIN C"/>
    <property type="match status" value="1"/>
</dbReference>
<dbReference type="RefSeq" id="WP_186889359.1">
    <property type="nucleotide sequence ID" value="NZ_JACOFU010000001.1"/>
</dbReference>
<evidence type="ECO:0000259" key="5">
    <source>
        <dbReference type="Pfam" id="PF24125"/>
    </source>
</evidence>
<name>A0ABR6XLE1_9BURK</name>
<evidence type="ECO:0000313" key="7">
    <source>
        <dbReference type="Proteomes" id="UP000643610"/>
    </source>
</evidence>
<dbReference type="Pfam" id="PF24125">
    <property type="entry name" value="Cds6_C"/>
    <property type="match status" value="1"/>
</dbReference>
<evidence type="ECO:0000256" key="2">
    <source>
        <dbReference type="ARBA" id="ARBA00022803"/>
    </source>
</evidence>
<accession>A0ABR6XLE1</accession>
<keyword evidence="7" id="KW-1185">Reference proteome</keyword>
<keyword evidence="1" id="KW-0677">Repeat</keyword>
<evidence type="ECO:0000256" key="3">
    <source>
        <dbReference type="PROSITE-ProRule" id="PRU00339"/>
    </source>
</evidence>
<dbReference type="PANTHER" id="PTHR44943:SF8">
    <property type="entry name" value="TPR REPEAT-CONTAINING PROTEIN MJ0263"/>
    <property type="match status" value="1"/>
</dbReference>
<comment type="caution">
    <text evidence="6">The sequence shown here is derived from an EMBL/GenBank/DDBJ whole genome shotgun (WGS) entry which is preliminary data.</text>
</comment>
<dbReference type="InterPro" id="IPR051685">
    <property type="entry name" value="Ycf3/AcsC/BcsC/TPR_MFPF"/>
</dbReference>
<organism evidence="6 7">
    <name type="scientific">Undibacterium amnicola</name>
    <dbReference type="NCBI Taxonomy" id="1834038"/>
    <lineage>
        <taxon>Bacteria</taxon>
        <taxon>Pseudomonadati</taxon>
        <taxon>Pseudomonadota</taxon>
        <taxon>Betaproteobacteria</taxon>
        <taxon>Burkholderiales</taxon>
        <taxon>Oxalobacteraceae</taxon>
        <taxon>Undibacterium</taxon>
    </lineage>
</organism>
<dbReference type="Gene3D" id="3.10.450.50">
    <property type="match status" value="1"/>
</dbReference>
<dbReference type="InterPro" id="IPR019734">
    <property type="entry name" value="TPR_rpt"/>
</dbReference>
<evidence type="ECO:0000256" key="4">
    <source>
        <dbReference type="SAM" id="SignalP"/>
    </source>
</evidence>
<dbReference type="SUPFAM" id="SSF54427">
    <property type="entry name" value="NTF2-like"/>
    <property type="match status" value="1"/>
</dbReference>
<dbReference type="Proteomes" id="UP000643610">
    <property type="component" value="Unassembled WGS sequence"/>
</dbReference>
<keyword evidence="2 3" id="KW-0802">TPR repeat</keyword>
<protein>
    <submittedName>
        <fullName evidence="6">Tetratricopeptide repeat protein</fullName>
    </submittedName>
</protein>
<feature type="domain" description="Cds6 C-terminal" evidence="5">
    <location>
        <begin position="229"/>
        <end position="332"/>
    </location>
</feature>
<feature type="signal peptide" evidence="4">
    <location>
        <begin position="1"/>
        <end position="24"/>
    </location>
</feature>
<feature type="repeat" description="TPR" evidence="3">
    <location>
        <begin position="91"/>
        <end position="124"/>
    </location>
</feature>
<sequence length="336" mass="36312">MRHSIKTAFAAIALTIGLSPLAFADDASDAGKLYKAGQLNEAIKKIDAVLAQRPKDAQMRFLKGIILTEQNKQAEAITIFSKLTDDYPELPEPYNNLAVLYASNGQFLKASAALEMAIRTNPTYGTAHENLGDVYAKLASQSYDKALQLDSGNPTAKLKLNLVKNLIGNTTGGVNPKTAVNNPAPIATIPNTPTIAAAPPSRAAEPKTTTAPATAVAKQPAVSNEKEVVLDVVEAWAKAWSSQNVAKYLGYYAKDFQTPNKQSRSAWAEDRRSRIEGKGKIGVRIDDANISIDGNSATVKFKQFYTSDRLSSTSRKTLVLTKQDGKWLIKQERSGS</sequence>
<dbReference type="SUPFAM" id="SSF48452">
    <property type="entry name" value="TPR-like"/>
    <property type="match status" value="1"/>
</dbReference>
<dbReference type="InterPro" id="IPR032710">
    <property type="entry name" value="NTF2-like_dom_sf"/>
</dbReference>
<evidence type="ECO:0000256" key="1">
    <source>
        <dbReference type="ARBA" id="ARBA00022737"/>
    </source>
</evidence>
<dbReference type="SMART" id="SM00028">
    <property type="entry name" value="TPR"/>
    <property type="match status" value="3"/>
</dbReference>
<dbReference type="InterPro" id="IPR056203">
    <property type="entry name" value="Cds6_C"/>
</dbReference>
<evidence type="ECO:0000313" key="6">
    <source>
        <dbReference type="EMBL" id="MBC3830340.1"/>
    </source>
</evidence>
<feature type="chain" id="PRO_5047091232" evidence="4">
    <location>
        <begin position="25"/>
        <end position="336"/>
    </location>
</feature>
<dbReference type="PROSITE" id="PS50005">
    <property type="entry name" value="TPR"/>
    <property type="match status" value="1"/>
</dbReference>
<dbReference type="Gene3D" id="1.25.40.10">
    <property type="entry name" value="Tetratricopeptide repeat domain"/>
    <property type="match status" value="1"/>
</dbReference>
<reference evidence="6 7" key="1">
    <citation type="submission" date="2020-08" db="EMBL/GenBank/DDBJ databases">
        <title>Novel species isolated from subtropical streams in China.</title>
        <authorList>
            <person name="Lu H."/>
        </authorList>
    </citation>
    <scope>NUCLEOTIDE SEQUENCE [LARGE SCALE GENOMIC DNA]</scope>
    <source>
        <strain evidence="6 7">KCTC 52442</strain>
    </source>
</reference>
<dbReference type="InterPro" id="IPR011990">
    <property type="entry name" value="TPR-like_helical_dom_sf"/>
</dbReference>